<dbReference type="Proteomes" id="UP000012371">
    <property type="component" value="Unassembled WGS sequence"/>
</dbReference>
<evidence type="ECO:0000313" key="1">
    <source>
        <dbReference type="EMBL" id="EMY62660.1"/>
    </source>
</evidence>
<proteinExistence type="predicted"/>
<dbReference type="STRING" id="1257025.LEP1GSC203_2878"/>
<gene>
    <name evidence="1" type="ORF">LEP1GSC203_2878</name>
</gene>
<dbReference type="AlphaFoldDB" id="N1W031"/>
<evidence type="ECO:0000313" key="2">
    <source>
        <dbReference type="Proteomes" id="UP000012371"/>
    </source>
</evidence>
<dbReference type="EMBL" id="AOGW02000006">
    <property type="protein sequence ID" value="EMY62660.1"/>
    <property type="molecule type" value="Genomic_DNA"/>
</dbReference>
<reference evidence="1" key="1">
    <citation type="submission" date="2013-03" db="EMBL/GenBank/DDBJ databases">
        <authorList>
            <person name="Harkins D.M."/>
            <person name="Durkin A.S."/>
            <person name="Brinkac L.M."/>
            <person name="Haft D.H."/>
            <person name="Selengut J.D."/>
            <person name="Sanka R."/>
            <person name="DePew J."/>
            <person name="Purushe J."/>
            <person name="Hartskeerl R.A."/>
            <person name="Ahmed A."/>
            <person name="van der Linden H."/>
            <person name="Goris M.G.A."/>
            <person name="Vinetz J.M."/>
            <person name="Sutton G.G."/>
            <person name="Nierman W.C."/>
            <person name="Fouts D.E."/>
        </authorList>
    </citation>
    <scope>NUCLEOTIDE SEQUENCE [LARGE SCALE GENOMIC DNA]</scope>
    <source>
        <strain evidence="1">LT 11-33</strain>
    </source>
</reference>
<organism evidence="1 2">
    <name type="scientific">Leptospira terpstrae serovar Hualin str. LT 11-33 = ATCC 700639</name>
    <dbReference type="NCBI Taxonomy" id="1257025"/>
    <lineage>
        <taxon>Bacteria</taxon>
        <taxon>Pseudomonadati</taxon>
        <taxon>Spirochaetota</taxon>
        <taxon>Spirochaetia</taxon>
        <taxon>Leptospirales</taxon>
        <taxon>Leptospiraceae</taxon>
        <taxon>Leptospira</taxon>
    </lineage>
</organism>
<keyword evidence="2" id="KW-1185">Reference proteome</keyword>
<sequence>MFVFLMMNCDTIVKDYTPNSYYFSSNEIDTSFYVDDKKLSETILEVQIPEVPNKTIKIRVEKTDFKPEEVELRYQYNPNVNINWFLLVFYPVGVLVDYFNDSFFSYSAEKDFFILQKTPNLPKMT</sequence>
<comment type="caution">
    <text evidence="1">The sequence shown here is derived from an EMBL/GenBank/DDBJ whole genome shotgun (WGS) entry which is preliminary data.</text>
</comment>
<protein>
    <submittedName>
        <fullName evidence="1">Uncharacterized protein</fullName>
    </submittedName>
</protein>
<accession>N1W031</accession>
<name>N1W031_9LEPT</name>